<evidence type="ECO:0000256" key="1">
    <source>
        <dbReference type="SAM" id="SignalP"/>
    </source>
</evidence>
<keyword evidence="1" id="KW-0732">Signal</keyword>
<gene>
    <name evidence="2" type="ORF">H9850_03775</name>
</gene>
<dbReference type="EMBL" id="DXEV01000077">
    <property type="protein sequence ID" value="HIX56575.1"/>
    <property type="molecule type" value="Genomic_DNA"/>
</dbReference>
<comment type="caution">
    <text evidence="2">The sequence shown here is derived from an EMBL/GenBank/DDBJ whole genome shotgun (WGS) entry which is preliminary data.</text>
</comment>
<evidence type="ECO:0000313" key="2">
    <source>
        <dbReference type="EMBL" id="HIX56575.1"/>
    </source>
</evidence>
<accession>A0A9D2B0F4</accession>
<feature type="signal peptide" evidence="1">
    <location>
        <begin position="1"/>
        <end position="21"/>
    </location>
</feature>
<dbReference type="AlphaFoldDB" id="A0A9D2B0F4"/>
<sequence length="139" mass="15863">MSLLSKLLVSSLISLSVGSFAQVANADVRIDIKNESSEDCSVAFNARVDKTKWLTLGWFVYMAGEEAPVILKGANDIHDVFIYHDCAMKHREDAELKKAWIKNNFKFNDDRPMENEEGYQEVEFERLNSPNYTITGPQR</sequence>
<evidence type="ECO:0000313" key="3">
    <source>
        <dbReference type="Proteomes" id="UP000886829"/>
    </source>
</evidence>
<proteinExistence type="predicted"/>
<name>A0A9D2B0F4_9GAMM</name>
<protein>
    <submittedName>
        <fullName evidence="2">Uncharacterized protein</fullName>
    </submittedName>
</protein>
<dbReference type="Proteomes" id="UP000886829">
    <property type="component" value="Unassembled WGS sequence"/>
</dbReference>
<reference evidence="2" key="1">
    <citation type="journal article" date="2021" name="PeerJ">
        <title>Extensive microbial diversity within the chicken gut microbiome revealed by metagenomics and culture.</title>
        <authorList>
            <person name="Gilroy R."/>
            <person name="Ravi A."/>
            <person name="Getino M."/>
            <person name="Pursley I."/>
            <person name="Horton D.L."/>
            <person name="Alikhan N.F."/>
            <person name="Baker D."/>
            <person name="Gharbi K."/>
            <person name="Hall N."/>
            <person name="Watson M."/>
            <person name="Adriaenssens E.M."/>
            <person name="Foster-Nyarko E."/>
            <person name="Jarju S."/>
            <person name="Secka A."/>
            <person name="Antonio M."/>
            <person name="Oren A."/>
            <person name="Chaudhuri R.R."/>
            <person name="La Ragione R."/>
            <person name="Hildebrand F."/>
            <person name="Pallen M.J."/>
        </authorList>
    </citation>
    <scope>NUCLEOTIDE SEQUENCE</scope>
    <source>
        <strain evidence="2">USASDec5-558</strain>
    </source>
</reference>
<reference evidence="2" key="2">
    <citation type="submission" date="2021-04" db="EMBL/GenBank/DDBJ databases">
        <authorList>
            <person name="Gilroy R."/>
        </authorList>
    </citation>
    <scope>NUCLEOTIDE SEQUENCE</scope>
    <source>
        <strain evidence="2">USASDec5-558</strain>
    </source>
</reference>
<feature type="chain" id="PRO_5039028541" evidence="1">
    <location>
        <begin position="22"/>
        <end position="139"/>
    </location>
</feature>
<organism evidence="2 3">
    <name type="scientific">Candidatus Anaerobiospirillum pullistercoris</name>
    <dbReference type="NCBI Taxonomy" id="2838452"/>
    <lineage>
        <taxon>Bacteria</taxon>
        <taxon>Pseudomonadati</taxon>
        <taxon>Pseudomonadota</taxon>
        <taxon>Gammaproteobacteria</taxon>
        <taxon>Aeromonadales</taxon>
        <taxon>Succinivibrionaceae</taxon>
        <taxon>Anaerobiospirillum</taxon>
    </lineage>
</organism>